<dbReference type="PANTHER" id="PTHR38481:SF1">
    <property type="entry name" value="HYALURONATE LYASE"/>
    <property type="match status" value="1"/>
</dbReference>
<evidence type="ECO:0000313" key="9">
    <source>
        <dbReference type="EMBL" id="SEF12855.1"/>
    </source>
</evidence>
<dbReference type="GO" id="GO:0016837">
    <property type="term" value="F:carbon-oxygen lyase activity, acting on polysaccharides"/>
    <property type="evidence" value="ECO:0007669"/>
    <property type="project" value="UniProtKB-ARBA"/>
</dbReference>
<evidence type="ECO:0000259" key="6">
    <source>
        <dbReference type="Pfam" id="PF02278"/>
    </source>
</evidence>
<dbReference type="EMBL" id="FNTV01000002">
    <property type="protein sequence ID" value="SEF12855.1"/>
    <property type="molecule type" value="Genomic_DNA"/>
</dbReference>
<dbReference type="InterPro" id="IPR003159">
    <property type="entry name" value="Lyase_8_central_dom"/>
</dbReference>
<dbReference type="GO" id="GO:0005975">
    <property type="term" value="P:carbohydrate metabolic process"/>
    <property type="evidence" value="ECO:0007669"/>
    <property type="project" value="InterPro"/>
</dbReference>
<evidence type="ECO:0000256" key="3">
    <source>
        <dbReference type="ARBA" id="ARBA00023239"/>
    </source>
</evidence>
<dbReference type="GO" id="GO:0030246">
    <property type="term" value="F:carbohydrate binding"/>
    <property type="evidence" value="ECO:0007669"/>
    <property type="project" value="InterPro"/>
</dbReference>
<dbReference type="Pfam" id="PF02884">
    <property type="entry name" value="Lyase_8_C"/>
    <property type="match status" value="1"/>
</dbReference>
<sequence>MAISDISRRTLFRAAGSAAVAGALLSSAAGTGFAATPASMTELIVRRRAILTGGIDASAVPELSAQLAQIVAKTSATWESMDTSAGRTSLWADIPLTGIGQSANATSNMALHFNRLFDLAMGYAVPGTAQAGDPQLAADIISGLQLLSDTAYKPGMKAAGNWWFWEIGNPRKVVDILTLMYDVVPAPLRTSLLAAARWFAPNPGWRGRATSLAETGANRVDKSLACAMRGILDANAGDVAMGRDALSDVAGGGKNSLFKLVTSGDGFYADGSFIQHGQLPYAGTYGVVAMAGVAEIINMVGGSSWEVTDPARETLLDAVENTFAPFVWDGRIMDTIRGRAVSRQAEPDYVDGFALIGAVLLMAPGAGEPYTSRFLALAKGWLQRCTDQAMVGHPTQRLARSLLALDVLNNAAVVAAPAPVYTRMFADQDRLVHHRPAWGSTVSTSSNRVGRYEWGNDENNFGWYQGDGMTYIYNRTDRSQFSSDFWPTVDPYRLPGTTVNLTPRPTGSSGAGTGIPGAFQPFAGGLSVDARWGVVGMDHLNYNKSLAAKKSWFFLDDTLVCLGAGITGTGGAEVLTTLENRSYATGQTPDVRIDHTNVRLAVGASRTASGSVHVEGYAGFVLLPSENGTGEATVSVVRRTGNWRAINSGADTGGKDAPVTQDYVTITASHGTDPVNQGYAYMVLPAADHSDTFKNQAKPRVTVLVNTKDSQLLSVPGDSLTLGNFYAASSAKGFTASGPCSVAVHEDGRKLSITVADPSRTQASIRLTVPVTGKEWSGIAAADPGVTVVSTKPLTLEFSLAGNHGHQKTITLKR</sequence>
<feature type="active site" evidence="4">
    <location>
        <position position="339"/>
    </location>
</feature>
<dbReference type="InterPro" id="IPR011071">
    <property type="entry name" value="Lyase_8-like_C"/>
</dbReference>
<feature type="chain" id="PRO_5010370993" evidence="5">
    <location>
        <begin position="35"/>
        <end position="814"/>
    </location>
</feature>
<evidence type="ECO:0000259" key="7">
    <source>
        <dbReference type="Pfam" id="PF02884"/>
    </source>
</evidence>
<dbReference type="InterPro" id="IPR011013">
    <property type="entry name" value="Gal_mutarotase_sf_dom"/>
</dbReference>
<dbReference type="InterPro" id="IPR006311">
    <property type="entry name" value="TAT_signal"/>
</dbReference>
<keyword evidence="2 5" id="KW-0732">Signal</keyword>
<dbReference type="Pfam" id="PF08124">
    <property type="entry name" value="Lyase_8_N"/>
    <property type="match status" value="1"/>
</dbReference>
<dbReference type="Gene3D" id="1.50.10.100">
    <property type="entry name" value="Chondroitin AC/alginate lyase"/>
    <property type="match status" value="1"/>
</dbReference>
<dbReference type="PANTHER" id="PTHR38481">
    <property type="entry name" value="HYALURONATE LYASE"/>
    <property type="match status" value="1"/>
</dbReference>
<dbReference type="Gene3D" id="2.60.220.10">
    <property type="entry name" value="Polysaccharide lyase family 8-like, C-terminal"/>
    <property type="match status" value="1"/>
</dbReference>
<comment type="similarity">
    <text evidence="1">Belongs to the polysaccharide lyase 8 family.</text>
</comment>
<evidence type="ECO:0000256" key="1">
    <source>
        <dbReference type="ARBA" id="ARBA00006699"/>
    </source>
</evidence>
<feature type="active site" evidence="4">
    <location>
        <position position="276"/>
    </location>
</feature>
<feature type="domain" description="Polysaccharide lyase 8 N-terminal alpha-helical" evidence="8">
    <location>
        <begin position="64"/>
        <end position="376"/>
    </location>
</feature>
<dbReference type="Pfam" id="PF02278">
    <property type="entry name" value="Lyase_8"/>
    <property type="match status" value="1"/>
</dbReference>
<evidence type="ECO:0000256" key="5">
    <source>
        <dbReference type="SAM" id="SignalP"/>
    </source>
</evidence>
<protein>
    <submittedName>
        <fullName evidence="9">Hyaluronate lyase</fullName>
    </submittedName>
</protein>
<dbReference type="AlphaFoldDB" id="A0A1H5PG84"/>
<keyword evidence="3 9" id="KW-0456">Lyase</keyword>
<evidence type="ECO:0000313" key="10">
    <source>
        <dbReference type="Proteomes" id="UP000182725"/>
    </source>
</evidence>
<name>A0A1H5PG84_9MICC</name>
<dbReference type="InterPro" id="IPR014718">
    <property type="entry name" value="GH-type_carb-bd"/>
</dbReference>
<feature type="domain" description="Polysaccharide lyase family 8 central" evidence="6">
    <location>
        <begin position="423"/>
        <end position="687"/>
    </location>
</feature>
<dbReference type="InterPro" id="IPR004103">
    <property type="entry name" value="Lyase_8_C"/>
</dbReference>
<dbReference type="Gene3D" id="2.70.98.10">
    <property type="match status" value="1"/>
</dbReference>
<feature type="signal peptide" evidence="5">
    <location>
        <begin position="1"/>
        <end position="34"/>
    </location>
</feature>
<dbReference type="InterPro" id="IPR008929">
    <property type="entry name" value="Chondroitin_lyas"/>
</dbReference>
<feature type="active site" evidence="4">
    <location>
        <position position="285"/>
    </location>
</feature>
<organism evidence="9 10">
    <name type="scientific">Arthrobacter alpinus</name>
    <dbReference type="NCBI Taxonomy" id="656366"/>
    <lineage>
        <taxon>Bacteria</taxon>
        <taxon>Bacillati</taxon>
        <taxon>Actinomycetota</taxon>
        <taxon>Actinomycetes</taxon>
        <taxon>Micrococcales</taxon>
        <taxon>Micrococcaceae</taxon>
        <taxon>Arthrobacter</taxon>
    </lineage>
</organism>
<dbReference type="SUPFAM" id="SSF48230">
    <property type="entry name" value="Chondroitin AC/alginate lyase"/>
    <property type="match status" value="1"/>
</dbReference>
<dbReference type="InterPro" id="IPR038970">
    <property type="entry name" value="Lyase_8"/>
</dbReference>
<dbReference type="InterPro" id="IPR012970">
    <property type="entry name" value="Lyase_8_alpha_N"/>
</dbReference>
<dbReference type="RefSeq" id="WP_074713777.1">
    <property type="nucleotide sequence ID" value="NZ_FNTV01000002.1"/>
</dbReference>
<evidence type="ECO:0000256" key="4">
    <source>
        <dbReference type="PIRSR" id="PIRSR638970-1"/>
    </source>
</evidence>
<dbReference type="Proteomes" id="UP000182725">
    <property type="component" value="Unassembled WGS sequence"/>
</dbReference>
<evidence type="ECO:0000259" key="8">
    <source>
        <dbReference type="Pfam" id="PF08124"/>
    </source>
</evidence>
<dbReference type="SUPFAM" id="SSF74650">
    <property type="entry name" value="Galactose mutarotase-like"/>
    <property type="match status" value="1"/>
</dbReference>
<reference evidence="9 10" key="1">
    <citation type="submission" date="2016-10" db="EMBL/GenBank/DDBJ databases">
        <authorList>
            <person name="de Groot N.N."/>
        </authorList>
    </citation>
    <scope>NUCLEOTIDE SEQUENCE [LARGE SCALE GENOMIC DNA]</scope>
    <source>
        <strain evidence="9 10">DSM 22274</strain>
    </source>
</reference>
<feature type="domain" description="Polysaccharide lyase family 8 C-terminal" evidence="7">
    <location>
        <begin position="702"/>
        <end position="765"/>
    </location>
</feature>
<dbReference type="PROSITE" id="PS51318">
    <property type="entry name" value="TAT"/>
    <property type="match status" value="1"/>
</dbReference>
<evidence type="ECO:0000256" key="2">
    <source>
        <dbReference type="ARBA" id="ARBA00022729"/>
    </source>
</evidence>
<accession>A0A1H5PG84</accession>
<dbReference type="CDD" id="cd01083">
    <property type="entry name" value="GAG_Lyase"/>
    <property type="match status" value="1"/>
</dbReference>
<dbReference type="GO" id="GO:0005576">
    <property type="term" value="C:extracellular region"/>
    <property type="evidence" value="ECO:0007669"/>
    <property type="project" value="InterPro"/>
</dbReference>
<proteinExistence type="inferred from homology"/>
<gene>
    <name evidence="9" type="ORF">SAMN04489740_4300</name>
</gene>
<dbReference type="SUPFAM" id="SSF49863">
    <property type="entry name" value="Hyaluronate lyase-like, C-terminal domain"/>
    <property type="match status" value="1"/>
</dbReference>